<evidence type="ECO:0000313" key="3">
    <source>
        <dbReference type="Proteomes" id="UP000515159"/>
    </source>
</evidence>
<organism evidence="3 4">
    <name type="scientific">Geotrypetes seraphini</name>
    <name type="common">Gaboon caecilian</name>
    <name type="synonym">Caecilia seraphini</name>
    <dbReference type="NCBI Taxonomy" id="260995"/>
    <lineage>
        <taxon>Eukaryota</taxon>
        <taxon>Metazoa</taxon>
        <taxon>Chordata</taxon>
        <taxon>Craniata</taxon>
        <taxon>Vertebrata</taxon>
        <taxon>Euteleostomi</taxon>
        <taxon>Amphibia</taxon>
        <taxon>Gymnophiona</taxon>
        <taxon>Geotrypetes</taxon>
    </lineage>
</organism>
<dbReference type="OrthoDB" id="4473401at2759"/>
<accession>A0A6P8RS50</accession>
<gene>
    <name evidence="4" type="primary">LOC117363924</name>
</gene>
<dbReference type="KEGG" id="gsh:117363924"/>
<dbReference type="GO" id="GO:0030414">
    <property type="term" value="F:peptidase inhibitor activity"/>
    <property type="evidence" value="ECO:0007669"/>
    <property type="project" value="InterPro"/>
</dbReference>
<dbReference type="Gene3D" id="4.10.75.10">
    <property type="entry name" value="Elafin-like"/>
    <property type="match status" value="1"/>
</dbReference>
<proteinExistence type="predicted"/>
<dbReference type="Pfam" id="PF00095">
    <property type="entry name" value="WAP"/>
    <property type="match status" value="1"/>
</dbReference>
<feature type="domain" description="WAP" evidence="2">
    <location>
        <begin position="21"/>
        <end position="62"/>
    </location>
</feature>
<feature type="signal peptide" evidence="1">
    <location>
        <begin position="1"/>
        <end position="21"/>
    </location>
</feature>
<dbReference type="InterPro" id="IPR036645">
    <property type="entry name" value="Elafin-like_sf"/>
</dbReference>
<reference evidence="4" key="1">
    <citation type="submission" date="2025-08" db="UniProtKB">
        <authorList>
            <consortium name="RefSeq"/>
        </authorList>
    </citation>
    <scope>IDENTIFICATION</scope>
</reference>
<evidence type="ECO:0000313" key="4">
    <source>
        <dbReference type="RefSeq" id="XP_033808395.1"/>
    </source>
</evidence>
<dbReference type="GeneID" id="117363924"/>
<protein>
    <submittedName>
        <fullName evidence="4">WAP four-disulfide core domain protein 3-like</fullName>
    </submittedName>
</protein>
<dbReference type="InParanoid" id="A0A6P8RS50"/>
<dbReference type="RefSeq" id="XP_033808395.1">
    <property type="nucleotide sequence ID" value="XM_033952504.1"/>
</dbReference>
<evidence type="ECO:0000259" key="2">
    <source>
        <dbReference type="PROSITE" id="PS51390"/>
    </source>
</evidence>
<dbReference type="SUPFAM" id="SSF57256">
    <property type="entry name" value="Elafin-like"/>
    <property type="match status" value="1"/>
</dbReference>
<name>A0A6P8RS50_GEOSA</name>
<dbReference type="PROSITE" id="PS51390">
    <property type="entry name" value="WAP"/>
    <property type="match status" value="1"/>
</dbReference>
<sequence length="122" mass="14049">MKASGGIFLFVVFLTLQRAESFEKPGMCLDPRCNLNCNDDKDCSGNNKCCKSPCGRTCRPPVFYSRPLWNDRDCPDNLEPCCDPNNRNDDDDGCRGDRDCDRNYKCCLKGCRRECVKVRWHH</sequence>
<dbReference type="GO" id="GO:0005576">
    <property type="term" value="C:extracellular region"/>
    <property type="evidence" value="ECO:0007669"/>
    <property type="project" value="InterPro"/>
</dbReference>
<dbReference type="InterPro" id="IPR008197">
    <property type="entry name" value="WAP_dom"/>
</dbReference>
<keyword evidence="1" id="KW-0732">Signal</keyword>
<dbReference type="Proteomes" id="UP000515159">
    <property type="component" value="Chromosome 7"/>
</dbReference>
<evidence type="ECO:0000256" key="1">
    <source>
        <dbReference type="SAM" id="SignalP"/>
    </source>
</evidence>
<feature type="chain" id="PRO_5028290315" evidence="1">
    <location>
        <begin position="22"/>
        <end position="122"/>
    </location>
</feature>
<keyword evidence="3" id="KW-1185">Reference proteome</keyword>
<dbReference type="AlphaFoldDB" id="A0A6P8RS50"/>
<dbReference type="FunCoup" id="A0A6P8RS50">
    <property type="interactions" value="155"/>
</dbReference>
<dbReference type="PRINTS" id="PR00003">
    <property type="entry name" value="4DISULPHCORE"/>
</dbReference>